<dbReference type="Pfam" id="PF20151">
    <property type="entry name" value="DUF6533"/>
    <property type="match status" value="1"/>
</dbReference>
<feature type="non-terminal residue" evidence="3">
    <location>
        <position position="100"/>
    </location>
</feature>
<dbReference type="EMBL" id="KV722364">
    <property type="protein sequence ID" value="OCH92745.1"/>
    <property type="molecule type" value="Genomic_DNA"/>
</dbReference>
<evidence type="ECO:0000313" key="3">
    <source>
        <dbReference type="EMBL" id="OCH92745.1"/>
    </source>
</evidence>
<dbReference type="InterPro" id="IPR045340">
    <property type="entry name" value="DUF6533"/>
</dbReference>
<feature type="transmembrane region" description="Helical" evidence="1">
    <location>
        <begin position="65"/>
        <end position="90"/>
    </location>
</feature>
<organism evidence="3 4">
    <name type="scientific">Obba rivulosa</name>
    <dbReference type="NCBI Taxonomy" id="1052685"/>
    <lineage>
        <taxon>Eukaryota</taxon>
        <taxon>Fungi</taxon>
        <taxon>Dikarya</taxon>
        <taxon>Basidiomycota</taxon>
        <taxon>Agaricomycotina</taxon>
        <taxon>Agaricomycetes</taxon>
        <taxon>Polyporales</taxon>
        <taxon>Gelatoporiaceae</taxon>
        <taxon>Obba</taxon>
    </lineage>
</organism>
<sequence length="100" mass="11231">LVFYDHIITSSSEIELMWGRRFTSVTVLFHLNRWVIFFWAVLGLSSFHSLGAFHRDMSCPTDVSLAFSAVRMYAISGGSWWLAAIVFLLSSAQPGVDLVS</sequence>
<protein>
    <recommendedName>
        <fullName evidence="2">DUF6533 domain-containing protein</fullName>
    </recommendedName>
</protein>
<keyword evidence="1" id="KW-0472">Membrane</keyword>
<keyword evidence="1" id="KW-0812">Transmembrane</keyword>
<name>A0A8E2B5X0_9APHY</name>
<keyword evidence="1" id="KW-1133">Transmembrane helix</keyword>
<keyword evidence="4" id="KW-1185">Reference proteome</keyword>
<feature type="transmembrane region" description="Helical" evidence="1">
    <location>
        <begin position="34"/>
        <end position="53"/>
    </location>
</feature>
<proteinExistence type="predicted"/>
<gene>
    <name evidence="3" type="ORF">OBBRIDRAFT_702106</name>
</gene>
<dbReference type="OrthoDB" id="2745134at2759"/>
<evidence type="ECO:0000256" key="1">
    <source>
        <dbReference type="SAM" id="Phobius"/>
    </source>
</evidence>
<evidence type="ECO:0000313" key="4">
    <source>
        <dbReference type="Proteomes" id="UP000250043"/>
    </source>
</evidence>
<evidence type="ECO:0000259" key="2">
    <source>
        <dbReference type="Pfam" id="PF20151"/>
    </source>
</evidence>
<reference evidence="3 4" key="1">
    <citation type="submission" date="2016-07" db="EMBL/GenBank/DDBJ databases">
        <title>Draft genome of the white-rot fungus Obba rivulosa 3A-2.</title>
        <authorList>
            <consortium name="DOE Joint Genome Institute"/>
            <person name="Miettinen O."/>
            <person name="Riley R."/>
            <person name="Acob R."/>
            <person name="Barry K."/>
            <person name="Cullen D."/>
            <person name="De Vries R."/>
            <person name="Hainaut M."/>
            <person name="Hatakka A."/>
            <person name="Henrissat B."/>
            <person name="Hilden K."/>
            <person name="Kuo R."/>
            <person name="Labutti K."/>
            <person name="Lipzen A."/>
            <person name="Makela M.R."/>
            <person name="Sandor L."/>
            <person name="Spatafora J.W."/>
            <person name="Grigoriev I.V."/>
            <person name="Hibbett D.S."/>
        </authorList>
    </citation>
    <scope>NUCLEOTIDE SEQUENCE [LARGE SCALE GENOMIC DNA]</scope>
    <source>
        <strain evidence="3 4">3A-2</strain>
    </source>
</reference>
<dbReference type="AlphaFoldDB" id="A0A8E2B5X0"/>
<feature type="domain" description="DUF6533" evidence="2">
    <location>
        <begin position="1"/>
        <end position="37"/>
    </location>
</feature>
<accession>A0A8E2B5X0</accession>
<dbReference type="Proteomes" id="UP000250043">
    <property type="component" value="Unassembled WGS sequence"/>
</dbReference>
<feature type="non-terminal residue" evidence="3">
    <location>
        <position position="1"/>
    </location>
</feature>